<proteinExistence type="predicted"/>
<reference evidence="1" key="1">
    <citation type="submission" date="2022-11" db="EMBL/GenBank/DDBJ databases">
        <title>Genome Sequence of Boeremia exigua.</title>
        <authorList>
            <person name="Buettner E."/>
        </authorList>
    </citation>
    <scope>NUCLEOTIDE SEQUENCE</scope>
    <source>
        <strain evidence="1">CU02</strain>
    </source>
</reference>
<keyword evidence="2" id="KW-1185">Reference proteome</keyword>
<accession>A0ACC2IH79</accession>
<gene>
    <name evidence="1" type="ORF">OPT61_g3623</name>
</gene>
<evidence type="ECO:0000313" key="2">
    <source>
        <dbReference type="Proteomes" id="UP001153331"/>
    </source>
</evidence>
<organism evidence="1 2">
    <name type="scientific">Boeremia exigua</name>
    <dbReference type="NCBI Taxonomy" id="749465"/>
    <lineage>
        <taxon>Eukaryota</taxon>
        <taxon>Fungi</taxon>
        <taxon>Dikarya</taxon>
        <taxon>Ascomycota</taxon>
        <taxon>Pezizomycotina</taxon>
        <taxon>Dothideomycetes</taxon>
        <taxon>Pleosporomycetidae</taxon>
        <taxon>Pleosporales</taxon>
        <taxon>Pleosporineae</taxon>
        <taxon>Didymellaceae</taxon>
        <taxon>Boeremia</taxon>
    </lineage>
</organism>
<protein>
    <submittedName>
        <fullName evidence="1">Uncharacterized protein</fullName>
    </submittedName>
</protein>
<dbReference type="EMBL" id="JAPHNI010000189">
    <property type="protein sequence ID" value="KAJ8114516.1"/>
    <property type="molecule type" value="Genomic_DNA"/>
</dbReference>
<comment type="caution">
    <text evidence="1">The sequence shown here is derived from an EMBL/GenBank/DDBJ whole genome shotgun (WGS) entry which is preliminary data.</text>
</comment>
<sequence length="894" mass="95038">MATRVTIANNAKQSHMAPLLIPATTAQDPAAQSSIQSLIFKNARSKLKLKRPERVFVKHTGQELIDEEDWKNDIKNDIVLLVSCGEEFVGVKKEAVVHEDRNPNCPVQVLASSAPVDSLSITQLTTTAHTLPGIVHAVGQPDLHPGTKFPIGAVFVSKRWIHPPLMGGDIGCGMAWYRLTLNRDQVDGDKGKKVAEKLRGLEGPWRTQEDRELWLQDKEGSCSAGEKWDSSLGTIGAGNHFAEIQVVEEASNASHGGLHQDDVVLLVHSGSRGYGGKVLKEYTAESHAGLLEGSIGATEYLKEHDKACRWAKANRDLIALRFLACLEPGNEDWQLGISDSRSSLGIRTSIERSKQALEARKVVDIWHNNVERIKWPPSAPGSAEATTLDNSGHVQDYAYIHRKGAAPTHDPETHLPLTLLPLPGSRGTPTLILQPSFSEATSWGLKNALSLAHGAGRSMSRAKALSSLAQKYKGQDILRPRAGEAEGTWVICDEKDLVFEEAPAAYKDVQAVGQDLVDAGVATIVGWCRARVSYKRNTGAREPAPVSGPPEYFWKPSSQSLALCCGSPMFAVAYSTKKALGWTTMFLRCAALCGAAAAAMWREYTAASKALLRASHQPPIALNMRSQILSLIAAASAVAAQSSVVVPAPVVSGNPEGASYVATLPEQTKYTVRGSVAAVTADDGTGVKFTVSISGLPAEGGPFMYHIHEKPVPSDGNCTGTGAHLDPYKRGEVPICDATKPETCQTGDLSGKHGNMTAQEWSQEYVDLYSATRPDSNAYFGNLSVVVHLSNKTRIACANFTQLSAGDDESDDYPTSSINLSTGVSSGYSMPTGNGGYNSTAPSTPSGTASPTTAIPISPSSATTSAPAEFTDAAPKLVSGAAGAVVAVAAVLLL</sequence>
<evidence type="ECO:0000313" key="1">
    <source>
        <dbReference type="EMBL" id="KAJ8114516.1"/>
    </source>
</evidence>
<dbReference type="Proteomes" id="UP001153331">
    <property type="component" value="Unassembled WGS sequence"/>
</dbReference>
<name>A0ACC2IH79_9PLEO</name>